<dbReference type="EMBL" id="CP091430">
    <property type="protein sequence ID" value="UVI30829.1"/>
    <property type="molecule type" value="Genomic_DNA"/>
</dbReference>
<protein>
    <submittedName>
        <fullName evidence="1">YjfB family protein</fullName>
    </submittedName>
</protein>
<reference evidence="1" key="1">
    <citation type="submission" date="2022-01" db="EMBL/GenBank/DDBJ databases">
        <title>Paenibacillus spongiae sp. nov., isolated from marine sponge.</title>
        <authorList>
            <person name="Li Z."/>
            <person name="Zhang M."/>
        </authorList>
    </citation>
    <scope>NUCLEOTIDE SEQUENCE</scope>
    <source>
        <strain evidence="1">PHS-Z3</strain>
    </source>
</reference>
<dbReference type="RefSeq" id="WP_258386892.1">
    <property type="nucleotide sequence ID" value="NZ_CP091430.1"/>
</dbReference>
<keyword evidence="2" id="KW-1185">Reference proteome</keyword>
<name>A0ABY5SAR0_9BACL</name>
<evidence type="ECO:0000313" key="2">
    <source>
        <dbReference type="Proteomes" id="UP001057877"/>
    </source>
</evidence>
<evidence type="ECO:0000313" key="1">
    <source>
        <dbReference type="EMBL" id="UVI30829.1"/>
    </source>
</evidence>
<accession>A0ABY5SAR0</accession>
<dbReference type="InterPro" id="IPR025906">
    <property type="entry name" value="YjfB_motility"/>
</dbReference>
<dbReference type="Pfam" id="PF14070">
    <property type="entry name" value="YjfB_motility"/>
    <property type="match status" value="1"/>
</dbReference>
<dbReference type="Proteomes" id="UP001057877">
    <property type="component" value="Chromosome"/>
</dbReference>
<sequence>MDIQSIGAMASGMAMANLKQAAGIAVLGKSLDNLQLQGQMLAQLMEQSVQPHLGGNVDIRL</sequence>
<proteinExistence type="predicted"/>
<organism evidence="1 2">
    <name type="scientific">Paenibacillus spongiae</name>
    <dbReference type="NCBI Taxonomy" id="2909671"/>
    <lineage>
        <taxon>Bacteria</taxon>
        <taxon>Bacillati</taxon>
        <taxon>Bacillota</taxon>
        <taxon>Bacilli</taxon>
        <taxon>Bacillales</taxon>
        <taxon>Paenibacillaceae</taxon>
        <taxon>Paenibacillus</taxon>
    </lineage>
</organism>
<gene>
    <name evidence="1" type="ORF">L1F29_02830</name>
</gene>